<keyword evidence="1" id="KW-0812">Transmembrane</keyword>
<feature type="transmembrane region" description="Helical" evidence="1">
    <location>
        <begin position="481"/>
        <end position="500"/>
    </location>
</feature>
<feature type="transmembrane region" description="Helical" evidence="1">
    <location>
        <begin position="286"/>
        <end position="309"/>
    </location>
</feature>
<comment type="caution">
    <text evidence="3">The sequence shown here is derived from an EMBL/GenBank/DDBJ whole genome shotgun (WGS) entry which is preliminary data.</text>
</comment>
<sequence length="541" mass="64519">MNDRWDRSLDETDEMKIRNLFDDDLTDEEEIKIKGLFDEDEIANVEKQLIIPSSHFSEESNFDDWNFKNHRASELIRLLPPEIHYLILTFVDFKTLLTCQLISKQWYDFATRTEIWYPFYGHMVCTKSLTNIVCDQIRGESHSSGGLTVNDFTIYDKDGIALVPRQQHLSEEYLSWMLQEREAQDNESCEKTSFTEKSEADNTPSYRSLFLNKAVHKYKKKLRKKDLIEMYNTLNKFVQYLPMLKKICYLFFSIGILIFSLILPLLLENNGHLKEIEYLGKYYSTYVIICYGPVFFSHACCLAFCYYVYRTHVNLSYHDQNERLLIFSMTTVTSFLLDVTFETQLLCSIPLVFCIPIIMHIFDWGHTVSMIPVVITIMVQKFFYFIYEVQREKILKRKKWETLRSVNTALLFQVSLICFKLDKMLVLRYIFGDIVMHLTWTLAFTPAYLFGLIYCIQNFHQLQKSHWLAFKRDHKFITRQFIMFIGCLLLYETFWCMLGLKLDKPHKIDYSFFYIFLYWYAANIGVLMLKRDKIHSHLFLS</sequence>
<dbReference type="PROSITE" id="PS50181">
    <property type="entry name" value="FBOX"/>
    <property type="match status" value="1"/>
</dbReference>
<evidence type="ECO:0000313" key="3">
    <source>
        <dbReference type="EMBL" id="KAG2377860.1"/>
    </source>
</evidence>
<dbReference type="AlphaFoldDB" id="A0AA88KFJ9"/>
<dbReference type="InterPro" id="IPR036047">
    <property type="entry name" value="F-box-like_dom_sf"/>
</dbReference>
<keyword evidence="1" id="KW-0472">Membrane</keyword>
<organism evidence="3 4">
    <name type="scientific">Naegleria lovaniensis</name>
    <name type="common">Amoeba</name>
    <dbReference type="NCBI Taxonomy" id="51637"/>
    <lineage>
        <taxon>Eukaryota</taxon>
        <taxon>Discoba</taxon>
        <taxon>Heterolobosea</taxon>
        <taxon>Tetramitia</taxon>
        <taxon>Eutetramitia</taxon>
        <taxon>Vahlkampfiidae</taxon>
        <taxon>Naegleria</taxon>
    </lineage>
</organism>
<reference evidence="3 4" key="1">
    <citation type="journal article" date="2018" name="BMC Genomics">
        <title>The genome of Naegleria lovaniensis, the basis for a comparative approach to unravel pathogenicity factors of the human pathogenic amoeba N. fowleri.</title>
        <authorList>
            <person name="Liechti N."/>
            <person name="Schurch N."/>
            <person name="Bruggmann R."/>
            <person name="Wittwer M."/>
        </authorList>
    </citation>
    <scope>NUCLEOTIDE SEQUENCE [LARGE SCALE GENOMIC DNA]</scope>
    <source>
        <strain evidence="3 4">ATCC 30569</strain>
    </source>
</reference>
<proteinExistence type="predicted"/>
<evidence type="ECO:0000259" key="2">
    <source>
        <dbReference type="PROSITE" id="PS50181"/>
    </source>
</evidence>
<dbReference type="SMART" id="SM00256">
    <property type="entry name" value="FBOX"/>
    <property type="match status" value="1"/>
</dbReference>
<evidence type="ECO:0000313" key="4">
    <source>
        <dbReference type="Proteomes" id="UP000816034"/>
    </source>
</evidence>
<feature type="transmembrane region" description="Helical" evidence="1">
    <location>
        <begin position="345"/>
        <end position="362"/>
    </location>
</feature>
<dbReference type="Gene3D" id="1.20.1280.50">
    <property type="match status" value="1"/>
</dbReference>
<protein>
    <recommendedName>
        <fullName evidence="2">F-box domain-containing protein</fullName>
    </recommendedName>
</protein>
<gene>
    <name evidence="3" type="ORF">C9374_008945</name>
</gene>
<dbReference type="RefSeq" id="XP_044545122.1">
    <property type="nucleotide sequence ID" value="XM_044699077.1"/>
</dbReference>
<dbReference type="InterPro" id="IPR001810">
    <property type="entry name" value="F-box_dom"/>
</dbReference>
<keyword evidence="1" id="KW-1133">Transmembrane helix</keyword>
<feature type="transmembrane region" description="Helical" evidence="1">
    <location>
        <begin position="247"/>
        <end position="266"/>
    </location>
</feature>
<feature type="domain" description="F-box" evidence="2">
    <location>
        <begin position="73"/>
        <end position="119"/>
    </location>
</feature>
<dbReference type="Pfam" id="PF12937">
    <property type="entry name" value="F-box-like"/>
    <property type="match status" value="1"/>
</dbReference>
<keyword evidence="4" id="KW-1185">Reference proteome</keyword>
<feature type="transmembrane region" description="Helical" evidence="1">
    <location>
        <begin position="408"/>
        <end position="431"/>
    </location>
</feature>
<dbReference type="SUPFAM" id="SSF81383">
    <property type="entry name" value="F-box domain"/>
    <property type="match status" value="1"/>
</dbReference>
<feature type="transmembrane region" description="Helical" evidence="1">
    <location>
        <begin position="512"/>
        <end position="529"/>
    </location>
</feature>
<dbReference type="Proteomes" id="UP000816034">
    <property type="component" value="Unassembled WGS sequence"/>
</dbReference>
<feature type="transmembrane region" description="Helical" evidence="1">
    <location>
        <begin position="437"/>
        <end position="460"/>
    </location>
</feature>
<dbReference type="GeneID" id="68101399"/>
<evidence type="ECO:0000256" key="1">
    <source>
        <dbReference type="SAM" id="Phobius"/>
    </source>
</evidence>
<dbReference type="EMBL" id="PYSW02000036">
    <property type="protein sequence ID" value="KAG2377860.1"/>
    <property type="molecule type" value="Genomic_DNA"/>
</dbReference>
<name>A0AA88KFJ9_NAELO</name>
<feature type="transmembrane region" description="Helical" evidence="1">
    <location>
        <begin position="368"/>
        <end position="387"/>
    </location>
</feature>
<accession>A0AA88KFJ9</accession>